<dbReference type="EMBL" id="REGN01000696">
    <property type="protein sequence ID" value="RNA39949.1"/>
    <property type="molecule type" value="Genomic_DNA"/>
</dbReference>
<evidence type="ECO:0000313" key="2">
    <source>
        <dbReference type="Proteomes" id="UP000276133"/>
    </source>
</evidence>
<reference evidence="1 2" key="1">
    <citation type="journal article" date="2018" name="Sci. Rep.">
        <title>Genomic signatures of local adaptation to the degree of environmental predictability in rotifers.</title>
        <authorList>
            <person name="Franch-Gras L."/>
            <person name="Hahn C."/>
            <person name="Garcia-Roger E.M."/>
            <person name="Carmona M.J."/>
            <person name="Serra M."/>
            <person name="Gomez A."/>
        </authorList>
    </citation>
    <scope>NUCLEOTIDE SEQUENCE [LARGE SCALE GENOMIC DNA]</scope>
    <source>
        <strain evidence="1">HYR1</strain>
    </source>
</reference>
<protein>
    <submittedName>
        <fullName evidence="1">Uncharacterized protein</fullName>
    </submittedName>
</protein>
<evidence type="ECO:0000313" key="1">
    <source>
        <dbReference type="EMBL" id="RNA39949.1"/>
    </source>
</evidence>
<organism evidence="1 2">
    <name type="scientific">Brachionus plicatilis</name>
    <name type="common">Marine rotifer</name>
    <name type="synonym">Brachionus muelleri</name>
    <dbReference type="NCBI Taxonomy" id="10195"/>
    <lineage>
        <taxon>Eukaryota</taxon>
        <taxon>Metazoa</taxon>
        <taxon>Spiralia</taxon>
        <taxon>Gnathifera</taxon>
        <taxon>Rotifera</taxon>
        <taxon>Eurotatoria</taxon>
        <taxon>Monogononta</taxon>
        <taxon>Pseudotrocha</taxon>
        <taxon>Ploima</taxon>
        <taxon>Brachionidae</taxon>
        <taxon>Brachionus</taxon>
    </lineage>
</organism>
<keyword evidence="2" id="KW-1185">Reference proteome</keyword>
<dbReference type="AlphaFoldDB" id="A0A3M7SW80"/>
<name>A0A3M7SW80_BRAPC</name>
<accession>A0A3M7SW80</accession>
<comment type="caution">
    <text evidence="1">The sequence shown here is derived from an EMBL/GenBank/DDBJ whole genome shotgun (WGS) entry which is preliminary data.</text>
</comment>
<sequence>MFVKSWNIVFKQNLMDSKISIHLQRFISDRQFPHSSSNRWWQSMPPKLTKLKFSNFKNYHTALPNLEQNRKN</sequence>
<proteinExistence type="predicted"/>
<dbReference type="Proteomes" id="UP000276133">
    <property type="component" value="Unassembled WGS sequence"/>
</dbReference>
<gene>
    <name evidence="1" type="ORF">BpHYR1_030975</name>
</gene>